<evidence type="ECO:0000313" key="4">
    <source>
        <dbReference type="RefSeq" id="XP_030745010.1"/>
    </source>
</evidence>
<name>A0A6J2X1Z3_SITOR</name>
<protein>
    <submittedName>
        <fullName evidence="4">Uncharacterized protein LOC115874086</fullName>
    </submittedName>
</protein>
<evidence type="ECO:0000256" key="1">
    <source>
        <dbReference type="SAM" id="MobiDB-lite"/>
    </source>
</evidence>
<dbReference type="AlphaFoldDB" id="A0A6J2X1Z3"/>
<dbReference type="InParanoid" id="A0A6J2X1Z3"/>
<dbReference type="GeneID" id="115874086"/>
<dbReference type="SMART" id="SM00595">
    <property type="entry name" value="MADF"/>
    <property type="match status" value="1"/>
</dbReference>
<feature type="domain" description="MADF" evidence="2">
    <location>
        <begin position="11"/>
        <end position="98"/>
    </location>
</feature>
<dbReference type="OrthoDB" id="5803771at2759"/>
<feature type="region of interest" description="Disordered" evidence="1">
    <location>
        <begin position="87"/>
        <end position="175"/>
    </location>
</feature>
<evidence type="ECO:0000259" key="2">
    <source>
        <dbReference type="PROSITE" id="PS51029"/>
    </source>
</evidence>
<gene>
    <name evidence="4" type="primary">LOC115874086</name>
</gene>
<dbReference type="InterPro" id="IPR006578">
    <property type="entry name" value="MADF-dom"/>
</dbReference>
<organism evidence="3 4">
    <name type="scientific">Sitophilus oryzae</name>
    <name type="common">Rice weevil</name>
    <name type="synonym">Curculio oryzae</name>
    <dbReference type="NCBI Taxonomy" id="7048"/>
    <lineage>
        <taxon>Eukaryota</taxon>
        <taxon>Metazoa</taxon>
        <taxon>Ecdysozoa</taxon>
        <taxon>Arthropoda</taxon>
        <taxon>Hexapoda</taxon>
        <taxon>Insecta</taxon>
        <taxon>Pterygota</taxon>
        <taxon>Neoptera</taxon>
        <taxon>Endopterygota</taxon>
        <taxon>Coleoptera</taxon>
        <taxon>Polyphaga</taxon>
        <taxon>Cucujiformia</taxon>
        <taxon>Curculionidae</taxon>
        <taxon>Dryophthorinae</taxon>
        <taxon>Sitophilus</taxon>
    </lineage>
</organism>
<proteinExistence type="predicted"/>
<accession>A0A6J2X1Z3</accession>
<reference evidence="4" key="1">
    <citation type="submission" date="2025-08" db="UniProtKB">
        <authorList>
            <consortium name="RefSeq"/>
        </authorList>
    </citation>
    <scope>IDENTIFICATION</scope>
    <source>
        <tissue evidence="4">Gonads</tissue>
    </source>
</reference>
<dbReference type="Pfam" id="PF10545">
    <property type="entry name" value="MADF_DNA_bdg"/>
    <property type="match status" value="1"/>
</dbReference>
<keyword evidence="3" id="KW-1185">Reference proteome</keyword>
<dbReference type="Proteomes" id="UP000504635">
    <property type="component" value="Unplaced"/>
</dbReference>
<sequence>MARFSGDDAEILIEEVQKYECIFDYEDKNFIIRENAWKKIAISAGKDVDDCKKRWKSIKDTYLRNKKKRKLVTGSALLDKPVKWNKQERSSVNTHTLSENQFGTRPPPSGEEFATNGDDQSTLDDHDIENWEPPTRETPNIQISQQKPAVSENNTQSSSSRYSTPMVPKEKKPNFKISMLSTGALMKEPQNVWKC</sequence>
<evidence type="ECO:0000313" key="3">
    <source>
        <dbReference type="Proteomes" id="UP000504635"/>
    </source>
</evidence>
<dbReference type="PROSITE" id="PS51029">
    <property type="entry name" value="MADF"/>
    <property type="match status" value="1"/>
</dbReference>
<feature type="compositionally biased region" description="Polar residues" evidence="1">
    <location>
        <begin position="90"/>
        <end position="103"/>
    </location>
</feature>
<dbReference type="KEGG" id="soy:115874086"/>
<feature type="compositionally biased region" description="Polar residues" evidence="1">
    <location>
        <begin position="137"/>
        <end position="163"/>
    </location>
</feature>
<dbReference type="RefSeq" id="XP_030745010.1">
    <property type="nucleotide sequence ID" value="XM_030889150.1"/>
</dbReference>